<evidence type="ECO:0000313" key="2">
    <source>
        <dbReference type="Proteomes" id="UP000825935"/>
    </source>
</evidence>
<dbReference type="Proteomes" id="UP000825935">
    <property type="component" value="Chromosome 27"/>
</dbReference>
<comment type="caution">
    <text evidence="1">The sequence shown here is derived from an EMBL/GenBank/DDBJ whole genome shotgun (WGS) entry which is preliminary data.</text>
</comment>
<protein>
    <submittedName>
        <fullName evidence="1">Uncharacterized protein</fullName>
    </submittedName>
</protein>
<dbReference type="EMBL" id="CM035432">
    <property type="protein sequence ID" value="KAH7294736.1"/>
    <property type="molecule type" value="Genomic_DNA"/>
</dbReference>
<evidence type="ECO:0000313" key="1">
    <source>
        <dbReference type="EMBL" id="KAH7294736.1"/>
    </source>
</evidence>
<accession>A0A8T2RE38</accession>
<organism evidence="1 2">
    <name type="scientific">Ceratopteris richardii</name>
    <name type="common">Triangle waterfern</name>
    <dbReference type="NCBI Taxonomy" id="49495"/>
    <lineage>
        <taxon>Eukaryota</taxon>
        <taxon>Viridiplantae</taxon>
        <taxon>Streptophyta</taxon>
        <taxon>Embryophyta</taxon>
        <taxon>Tracheophyta</taxon>
        <taxon>Polypodiopsida</taxon>
        <taxon>Polypodiidae</taxon>
        <taxon>Polypodiales</taxon>
        <taxon>Pteridineae</taxon>
        <taxon>Pteridaceae</taxon>
        <taxon>Parkerioideae</taxon>
        <taxon>Ceratopteris</taxon>
    </lineage>
</organism>
<reference evidence="1 2" key="1">
    <citation type="submission" date="2021-08" db="EMBL/GenBank/DDBJ databases">
        <title>WGS assembly of Ceratopteris richardii.</title>
        <authorList>
            <person name="Marchant D.B."/>
            <person name="Chen G."/>
            <person name="Jenkins J."/>
            <person name="Shu S."/>
            <person name="Leebens-Mack J."/>
            <person name="Grimwood J."/>
            <person name="Schmutz J."/>
            <person name="Soltis P."/>
            <person name="Soltis D."/>
            <person name="Chen Z.-H."/>
        </authorList>
    </citation>
    <scope>NUCLEOTIDE SEQUENCE [LARGE SCALE GENOMIC DNA]</scope>
    <source>
        <strain evidence="1">Whitten #5841</strain>
        <tissue evidence="1">Leaf</tissue>
    </source>
</reference>
<gene>
    <name evidence="1" type="ORF">KP509_27G015800</name>
</gene>
<sequence length="83" mass="9390">MRCSFSFQRKGQRIRTMIYGNMPKHSTRVCVVLSKEANTEGHGVSCVDHTVLSYRLASSCLSCFNRHASEFEGKKLQIFTVTS</sequence>
<proteinExistence type="predicted"/>
<dbReference type="AlphaFoldDB" id="A0A8T2RE38"/>
<keyword evidence="2" id="KW-1185">Reference proteome</keyword>
<name>A0A8T2RE38_CERRI</name>